<evidence type="ECO:0008006" key="4">
    <source>
        <dbReference type="Google" id="ProtNLM"/>
    </source>
</evidence>
<dbReference type="OrthoDB" id="3259617at2759"/>
<reference evidence="3" key="2">
    <citation type="submission" date="2015-01" db="EMBL/GenBank/DDBJ databases">
        <title>Evolutionary Origins and Diversification of the Mycorrhizal Mutualists.</title>
        <authorList>
            <consortium name="DOE Joint Genome Institute"/>
            <consortium name="Mycorrhizal Genomics Consortium"/>
            <person name="Kohler A."/>
            <person name="Kuo A."/>
            <person name="Nagy L.G."/>
            <person name="Floudas D."/>
            <person name="Copeland A."/>
            <person name="Barry K.W."/>
            <person name="Cichocki N."/>
            <person name="Veneault-Fourrey C."/>
            <person name="LaButti K."/>
            <person name="Lindquist E.A."/>
            <person name="Lipzen A."/>
            <person name="Lundell T."/>
            <person name="Morin E."/>
            <person name="Murat C."/>
            <person name="Riley R."/>
            <person name="Ohm R."/>
            <person name="Sun H."/>
            <person name="Tunlid A."/>
            <person name="Henrissat B."/>
            <person name="Grigoriev I.V."/>
            <person name="Hibbett D.S."/>
            <person name="Martin F."/>
        </authorList>
    </citation>
    <scope>NUCLEOTIDE SEQUENCE [LARGE SCALE GENOMIC DNA]</scope>
    <source>
        <strain evidence="3">UH-Slu-Lm8-n1</strain>
    </source>
</reference>
<evidence type="ECO:0000256" key="1">
    <source>
        <dbReference type="SAM" id="MobiDB-lite"/>
    </source>
</evidence>
<proteinExistence type="predicted"/>
<protein>
    <recommendedName>
        <fullName evidence="4">Telomere-associated protein Rif1 N-terminal domain-containing protein</fullName>
    </recommendedName>
</protein>
<feature type="compositionally biased region" description="Polar residues" evidence="1">
    <location>
        <begin position="1089"/>
        <end position="1111"/>
    </location>
</feature>
<dbReference type="EMBL" id="KN835146">
    <property type="protein sequence ID" value="KIK47529.1"/>
    <property type="molecule type" value="Genomic_DNA"/>
</dbReference>
<dbReference type="HOGENOM" id="CLU_001598_1_0_1"/>
<feature type="region of interest" description="Disordered" evidence="1">
    <location>
        <begin position="1259"/>
        <end position="1288"/>
    </location>
</feature>
<gene>
    <name evidence="2" type="ORF">CY34DRAFT_799249</name>
</gene>
<accession>A0A0D0BCP3</accession>
<keyword evidence="3" id="KW-1185">Reference proteome</keyword>
<name>A0A0D0BCP3_9AGAM</name>
<evidence type="ECO:0000313" key="3">
    <source>
        <dbReference type="Proteomes" id="UP000054485"/>
    </source>
</evidence>
<dbReference type="Proteomes" id="UP000054485">
    <property type="component" value="Unassembled WGS sequence"/>
</dbReference>
<dbReference type="InParanoid" id="A0A0D0BCP3"/>
<organism evidence="2 3">
    <name type="scientific">Suillus luteus UH-Slu-Lm8-n1</name>
    <dbReference type="NCBI Taxonomy" id="930992"/>
    <lineage>
        <taxon>Eukaryota</taxon>
        <taxon>Fungi</taxon>
        <taxon>Dikarya</taxon>
        <taxon>Basidiomycota</taxon>
        <taxon>Agaricomycotina</taxon>
        <taxon>Agaricomycetes</taxon>
        <taxon>Agaricomycetidae</taxon>
        <taxon>Boletales</taxon>
        <taxon>Suillineae</taxon>
        <taxon>Suillaceae</taxon>
        <taxon>Suillus</taxon>
    </lineage>
</organism>
<evidence type="ECO:0000313" key="2">
    <source>
        <dbReference type="EMBL" id="KIK47529.1"/>
    </source>
</evidence>
<sequence>MTGELTSDAQGHTTPLHDTTYLASPLQSIINSLDPNSLHSNHDLLDAYNTFSNRIRAEAQELQQSSASLPALEFLRSKAHAFSQALRRDIALAHIDPFIPPPAFTPGESLFSEARQLTADVVEHAGDSSALCQQALCALSEVFRFRNLYSLFAGSDISSLLAEILKVTYSRRLPILNSAKVFSLALWILGSQRLPQSLLSLQASEIVSVFRSTLDTQPIGQQFALHTEDGLKGVCHLLEFHPTTFFVRVIQQLPLVLSHLLCNSYAVRLQAALVLGRMALNLLNSSLDISLDHRKVISDFVLDFLDKQWHKTTSAQTPDLLHIAKAAIAMEEESGLVEGPIWLFSMMSSLIILSDHCLFSHSDTFKFFMRLAILGFAHVRSVVRGLAQRLWSCLAIAFTRIPDEDVRTKEAVFLYLDRSPRSDIGIAVVAMLVNTAAPISPPPEQIPSFDAVSRALILVRNMAHDSDKQISSDGLSLLHKLMSGVGAPAPSAPDMTTSSPRLPTSLFDGSLLTNKWDRSTMLSIHRSSLTEVRHLSEAEIICHRTLLCSTWVHLAQSRISYESRLPPELIEIWQSLLLVESQLTQAFHHLTISVDRAEESALVVSGFIPQTPEDSEEPDSTTVIAAQVRALTAITQLWSMMKNAFTLKCISTIAKIILTNLLKHEFCLGDKSVLDRWSELCADLIVAAMPSWTQELFAMSSSQMTETVTRKLWSLVVQSLLSQSETSCWLDIVKLLVVPLGSWTMSDAELDAWNSLLQKTLTFASQASTELSTIMDAIVQAVLPVACLERMVFLQIPLSHLLSCFIPDASLCPPDSLLSAVNSVLQRTYKTNAKLMNGSLQLLHSIQTVIVVSSPSHVLHIIESLRAGLELWIEDKEEVLTENEFNLVIMPLYSDTLAVLERHPLSLDFLYSIEFFLAAGFSRIIAPALAPLAFERFWRATYHGQHQFTSDIPAGVISMLTAFTTVFGGDLLTGFPLNSQSTTSLPSSPIRENHSVAEHLSSALSDNTHYVEHTFGNATPRRVPVSPSHSASMVLPCDPVSPSQGDVLHNPQNNPSNADGILASNIPNSRQGEIIPSNEQSFSSRSSRLTKFTHQTGQGSKRSHGYQGNTPQKRRRTISGTQKSYPSRFISEPTASRPIPLVTSTRLYSAPAEQSKRVFDGVVLPTLRQVVAAERCFELSTRSSAETFQFNDPPRSVQTLSIASDYSDDYDSWEIRCAEIGSSEMEVEDSLAEVPGDSLIESSCILQEVLGTMETQAAPRMHQRSKSQKGSQHVAQCPTPLRRSNTGSSHLDVLREAYAAVASGGSQIPVHELVQAARLVHQIGATLSEQLNKKFESTS</sequence>
<feature type="region of interest" description="Disordered" evidence="1">
    <location>
        <begin position="1046"/>
        <end position="1132"/>
    </location>
</feature>
<reference evidence="2 3" key="1">
    <citation type="submission" date="2014-04" db="EMBL/GenBank/DDBJ databases">
        <authorList>
            <consortium name="DOE Joint Genome Institute"/>
            <person name="Kuo A."/>
            <person name="Ruytinx J."/>
            <person name="Rineau F."/>
            <person name="Colpaert J."/>
            <person name="Kohler A."/>
            <person name="Nagy L.G."/>
            <person name="Floudas D."/>
            <person name="Copeland A."/>
            <person name="Barry K.W."/>
            <person name="Cichocki N."/>
            <person name="Veneault-Fourrey C."/>
            <person name="LaButti K."/>
            <person name="Lindquist E.A."/>
            <person name="Lipzen A."/>
            <person name="Lundell T."/>
            <person name="Morin E."/>
            <person name="Murat C."/>
            <person name="Sun H."/>
            <person name="Tunlid A."/>
            <person name="Henrissat B."/>
            <person name="Grigoriev I.V."/>
            <person name="Hibbett D.S."/>
            <person name="Martin F."/>
            <person name="Nordberg H.P."/>
            <person name="Cantor M.N."/>
            <person name="Hua S.X."/>
        </authorList>
    </citation>
    <scope>NUCLEOTIDE SEQUENCE [LARGE SCALE GENOMIC DNA]</scope>
    <source>
        <strain evidence="2 3">UH-Slu-Lm8-n1</strain>
    </source>
</reference>